<dbReference type="Pfam" id="PF04640">
    <property type="entry name" value="PLATZ"/>
    <property type="match status" value="1"/>
</dbReference>
<dbReference type="SUPFAM" id="SSF57845">
    <property type="entry name" value="B-box zinc-binding domain"/>
    <property type="match status" value="1"/>
</dbReference>
<name>A0AAD7LA27_QUISA</name>
<evidence type="ECO:0000256" key="2">
    <source>
        <dbReference type="SAM" id="MobiDB-lite"/>
    </source>
</evidence>
<keyword evidence="1" id="KW-0863">Zinc-finger</keyword>
<comment type="caution">
    <text evidence="4">The sequence shown here is derived from an EMBL/GenBank/DDBJ whole genome shotgun (WGS) entry which is preliminary data.</text>
</comment>
<proteinExistence type="predicted"/>
<feature type="region of interest" description="Disordered" evidence="2">
    <location>
        <begin position="173"/>
        <end position="192"/>
    </location>
</feature>
<dbReference type="EMBL" id="JARAOO010000010">
    <property type="protein sequence ID" value="KAJ7954379.1"/>
    <property type="molecule type" value="Genomic_DNA"/>
</dbReference>
<dbReference type="PROSITE" id="PS50119">
    <property type="entry name" value="ZF_BBOX"/>
    <property type="match status" value="1"/>
</dbReference>
<sequence>MDWLSSLLGSKFFGYCADHEGVRNNVKNVFCIDCGISLCRTCVEAHPRHQWLQIFKYVFNNVIRLQDMQKYIDCSKVQTYKCNGEQCVHLNSRTTSKDIKQTMKRKSGDISPLPQLEDTKLLTKIKSGGFCEGCGKYFRDFPNRFCSISCKFQVSEVPGQPKDHKLITILPGLSMKDNNSDSESNSNEMGSSSSITIADSFEEIKAWRCSTALKPRKLFHKRKGIPMRSHLF</sequence>
<evidence type="ECO:0000313" key="5">
    <source>
        <dbReference type="Proteomes" id="UP001163823"/>
    </source>
</evidence>
<reference evidence="4" key="1">
    <citation type="journal article" date="2023" name="Science">
        <title>Elucidation of the pathway for biosynthesis of saponin adjuvants from the soapbark tree.</title>
        <authorList>
            <person name="Reed J."/>
            <person name="Orme A."/>
            <person name="El-Demerdash A."/>
            <person name="Owen C."/>
            <person name="Martin L.B.B."/>
            <person name="Misra R.C."/>
            <person name="Kikuchi S."/>
            <person name="Rejzek M."/>
            <person name="Martin A.C."/>
            <person name="Harkess A."/>
            <person name="Leebens-Mack J."/>
            <person name="Louveau T."/>
            <person name="Stephenson M.J."/>
            <person name="Osbourn A."/>
        </authorList>
    </citation>
    <scope>NUCLEOTIDE SEQUENCE</scope>
    <source>
        <strain evidence="4">S10</strain>
    </source>
</reference>
<keyword evidence="5" id="KW-1185">Reference proteome</keyword>
<gene>
    <name evidence="4" type="ORF">O6P43_025966</name>
</gene>
<protein>
    <submittedName>
        <fullName evidence="4">PLATZ transcription factor family protein</fullName>
    </submittedName>
</protein>
<feature type="domain" description="B box-type" evidence="3">
    <location>
        <begin position="16"/>
        <end position="54"/>
    </location>
</feature>
<evidence type="ECO:0000259" key="3">
    <source>
        <dbReference type="PROSITE" id="PS50119"/>
    </source>
</evidence>
<dbReference type="InterPro" id="IPR006734">
    <property type="entry name" value="PLATZ"/>
</dbReference>
<keyword evidence="1" id="KW-0862">Zinc</keyword>
<accession>A0AAD7LA27</accession>
<evidence type="ECO:0000256" key="1">
    <source>
        <dbReference type="PROSITE-ProRule" id="PRU00024"/>
    </source>
</evidence>
<dbReference type="AlphaFoldDB" id="A0AAD7LA27"/>
<dbReference type="PANTHER" id="PTHR31065">
    <property type="entry name" value="PLATZ TRANSCRIPTION FACTOR FAMILY PROTEIN"/>
    <property type="match status" value="1"/>
</dbReference>
<feature type="compositionally biased region" description="Low complexity" evidence="2">
    <location>
        <begin position="174"/>
        <end position="192"/>
    </location>
</feature>
<dbReference type="GO" id="GO:0008270">
    <property type="term" value="F:zinc ion binding"/>
    <property type="evidence" value="ECO:0007669"/>
    <property type="project" value="UniProtKB-KW"/>
</dbReference>
<keyword evidence="1" id="KW-0479">Metal-binding</keyword>
<dbReference type="InterPro" id="IPR000315">
    <property type="entry name" value="Znf_B-box"/>
</dbReference>
<dbReference type="PANTHER" id="PTHR31065:SF41">
    <property type="entry name" value="PLATZ TRANSCRIPTION FACTOR FAMILY PROTEIN"/>
    <property type="match status" value="1"/>
</dbReference>
<organism evidence="4 5">
    <name type="scientific">Quillaja saponaria</name>
    <name type="common">Soap bark tree</name>
    <dbReference type="NCBI Taxonomy" id="32244"/>
    <lineage>
        <taxon>Eukaryota</taxon>
        <taxon>Viridiplantae</taxon>
        <taxon>Streptophyta</taxon>
        <taxon>Embryophyta</taxon>
        <taxon>Tracheophyta</taxon>
        <taxon>Spermatophyta</taxon>
        <taxon>Magnoliopsida</taxon>
        <taxon>eudicotyledons</taxon>
        <taxon>Gunneridae</taxon>
        <taxon>Pentapetalae</taxon>
        <taxon>rosids</taxon>
        <taxon>fabids</taxon>
        <taxon>Fabales</taxon>
        <taxon>Quillajaceae</taxon>
        <taxon>Quillaja</taxon>
    </lineage>
</organism>
<evidence type="ECO:0000313" key="4">
    <source>
        <dbReference type="EMBL" id="KAJ7954379.1"/>
    </source>
</evidence>
<dbReference type="Proteomes" id="UP001163823">
    <property type="component" value="Chromosome 10"/>
</dbReference>